<evidence type="ECO:0000313" key="2">
    <source>
        <dbReference type="EMBL" id="NMF60085.1"/>
    </source>
</evidence>
<comment type="caution">
    <text evidence="2">The sequence shown here is derived from an EMBL/GenBank/DDBJ whole genome shotgun (WGS) entry which is preliminary data.</text>
</comment>
<organism evidence="2 3">
    <name type="scientific">Pseudanabaena yagii GIHE-NHR1</name>
    <dbReference type="NCBI Taxonomy" id="2722753"/>
    <lineage>
        <taxon>Bacteria</taxon>
        <taxon>Bacillati</taxon>
        <taxon>Cyanobacteriota</taxon>
        <taxon>Cyanophyceae</taxon>
        <taxon>Pseudanabaenales</taxon>
        <taxon>Pseudanabaenaceae</taxon>
        <taxon>Pseudanabaena</taxon>
        <taxon>Pseudanabaena yagii</taxon>
    </lineage>
</organism>
<reference evidence="2 3" key="1">
    <citation type="submission" date="2020-03" db="EMBL/GenBank/DDBJ databases">
        <title>Draft Genome Sequence of 2-Methylisoborneol Producing Pseudanabaena yagii Strain GIHE-NHR1 Isolated from North Han River in South Korea.</title>
        <authorList>
            <person name="Jeong J."/>
        </authorList>
    </citation>
    <scope>NUCLEOTIDE SEQUENCE [LARGE SCALE GENOMIC DNA]</scope>
    <source>
        <strain evidence="2 3">GIHE-NHR1</strain>
    </source>
</reference>
<evidence type="ECO:0000313" key="3">
    <source>
        <dbReference type="Proteomes" id="UP000738376"/>
    </source>
</evidence>
<dbReference type="EMBL" id="JAAVJL010000002">
    <property type="protein sequence ID" value="NMF60085.1"/>
    <property type="molecule type" value="Genomic_DNA"/>
</dbReference>
<feature type="region of interest" description="Disordered" evidence="1">
    <location>
        <begin position="1"/>
        <end position="22"/>
    </location>
</feature>
<name>A0ABX1LX58_9CYAN</name>
<sequence length="145" mass="16714">MSASHRLPQRHLNLLPSPSPQNSSFAVRPSVADRFSQLIHEIEVFLLACTYEEMCKFWNAIANLRHYLQNADDPSEVPQFLTGRRRQRDFCRILEVLADLPYPKMHLSSHLSANSNLVGDRRTAQQTHLQPRHGSFAYPHLATQR</sequence>
<keyword evidence="3" id="KW-1185">Reference proteome</keyword>
<feature type="compositionally biased region" description="Low complexity" evidence="1">
    <location>
        <begin position="12"/>
        <end position="22"/>
    </location>
</feature>
<dbReference type="Proteomes" id="UP000738376">
    <property type="component" value="Unassembled WGS sequence"/>
</dbReference>
<evidence type="ECO:0000256" key="1">
    <source>
        <dbReference type="SAM" id="MobiDB-lite"/>
    </source>
</evidence>
<dbReference type="RefSeq" id="WP_169365031.1">
    <property type="nucleotide sequence ID" value="NZ_JAAVJL010000002.1"/>
</dbReference>
<gene>
    <name evidence="2" type="ORF">HC246_19165</name>
</gene>
<protein>
    <submittedName>
        <fullName evidence="2">Uncharacterized protein</fullName>
    </submittedName>
</protein>
<accession>A0ABX1LX58</accession>
<proteinExistence type="predicted"/>